<comment type="similarity">
    <text evidence="2">Belongs to the GtrA family.</text>
</comment>
<evidence type="ECO:0000256" key="4">
    <source>
        <dbReference type="ARBA" id="ARBA00022989"/>
    </source>
</evidence>
<dbReference type="Proteomes" id="UP000468828">
    <property type="component" value="Unassembled WGS sequence"/>
</dbReference>
<comment type="caution">
    <text evidence="8">The sequence shown here is derived from an EMBL/GenBank/DDBJ whole genome shotgun (WGS) entry which is preliminary data.</text>
</comment>
<accession>A0A6P0F460</accession>
<proteinExistence type="inferred from homology"/>
<dbReference type="GO" id="GO:0005886">
    <property type="term" value="C:plasma membrane"/>
    <property type="evidence" value="ECO:0007669"/>
    <property type="project" value="TreeGrafter"/>
</dbReference>
<dbReference type="PANTHER" id="PTHR38459">
    <property type="entry name" value="PROPHAGE BACTOPRENOL-LINKED GLUCOSE TRANSLOCASE HOMOLOG"/>
    <property type="match status" value="1"/>
</dbReference>
<dbReference type="Pfam" id="PF04138">
    <property type="entry name" value="GtrA_DPMS_TM"/>
    <property type="match status" value="1"/>
</dbReference>
<feature type="domain" description="GtrA/DPMS transmembrane" evidence="7">
    <location>
        <begin position="15"/>
        <end position="124"/>
    </location>
</feature>
<name>A0A6P0F460_9ACTN</name>
<feature type="transmembrane region" description="Helical" evidence="6">
    <location>
        <begin position="73"/>
        <end position="94"/>
    </location>
</feature>
<evidence type="ECO:0000313" key="10">
    <source>
        <dbReference type="Proteomes" id="UP000468828"/>
    </source>
</evidence>
<keyword evidence="3 6" id="KW-0812">Transmembrane</keyword>
<reference evidence="8 10" key="1">
    <citation type="submission" date="2020-01" db="EMBL/GenBank/DDBJ databases">
        <title>the WGS Modestobacter muralis CPCC 204518.</title>
        <authorList>
            <person name="Jiang Z."/>
        </authorList>
    </citation>
    <scope>NUCLEOTIDE SEQUENCE [LARGE SCALE GENOMIC DNA]</scope>
    <source>
        <strain evidence="8 10">DSM 100205</strain>
    </source>
</reference>
<dbReference type="AlphaFoldDB" id="A0A6P0F460"/>
<protein>
    <recommendedName>
        <fullName evidence="7">GtrA/DPMS transmembrane domain-containing protein</fullName>
    </recommendedName>
</protein>
<keyword evidence="4 6" id="KW-1133">Transmembrane helix</keyword>
<dbReference type="InterPro" id="IPR007267">
    <property type="entry name" value="GtrA_DPMS_TM"/>
</dbReference>
<evidence type="ECO:0000256" key="3">
    <source>
        <dbReference type="ARBA" id="ARBA00022692"/>
    </source>
</evidence>
<evidence type="ECO:0000313" key="9">
    <source>
        <dbReference type="EMBL" id="NEN52946.1"/>
    </source>
</evidence>
<dbReference type="GO" id="GO:0000271">
    <property type="term" value="P:polysaccharide biosynthetic process"/>
    <property type="evidence" value="ECO:0007669"/>
    <property type="project" value="InterPro"/>
</dbReference>
<evidence type="ECO:0000256" key="6">
    <source>
        <dbReference type="SAM" id="Phobius"/>
    </source>
</evidence>
<sequence>MTARMPTHLRQLLHFSLGSGLGLAVDLGLFALGVHLGLEPWAANLISAAAAVLVVYFFVTKYAFAGGRSASRFVLFVGWYVVSVLAFSVLIDLFQEATGWAPFLCKLVSLPPSFAANFAASKWLFGRGARPAGGPDASVPSDLRDAAA</sequence>
<dbReference type="EMBL" id="JAAGWB010000056">
    <property type="protein sequence ID" value="NEN52946.1"/>
    <property type="molecule type" value="Genomic_DNA"/>
</dbReference>
<keyword evidence="5 6" id="KW-0472">Membrane</keyword>
<evidence type="ECO:0000256" key="1">
    <source>
        <dbReference type="ARBA" id="ARBA00004141"/>
    </source>
</evidence>
<dbReference type="EMBL" id="JAAGWH010000054">
    <property type="protein sequence ID" value="NEK96058.1"/>
    <property type="molecule type" value="Genomic_DNA"/>
</dbReference>
<gene>
    <name evidence="9" type="ORF">G3R41_18735</name>
    <name evidence="8" type="ORF">GCU67_18085</name>
</gene>
<keyword evidence="10" id="KW-1185">Reference proteome</keyword>
<organism evidence="8 10">
    <name type="scientific">Modestobacter muralis</name>
    <dbReference type="NCBI Taxonomy" id="1608614"/>
    <lineage>
        <taxon>Bacteria</taxon>
        <taxon>Bacillati</taxon>
        <taxon>Actinomycetota</taxon>
        <taxon>Actinomycetes</taxon>
        <taxon>Geodermatophilales</taxon>
        <taxon>Geodermatophilaceae</taxon>
        <taxon>Modestobacter</taxon>
    </lineage>
</organism>
<evidence type="ECO:0000313" key="8">
    <source>
        <dbReference type="EMBL" id="NEK96058.1"/>
    </source>
</evidence>
<comment type="subcellular location">
    <subcellularLocation>
        <location evidence="1">Membrane</location>
        <topology evidence="1">Multi-pass membrane protein</topology>
    </subcellularLocation>
</comment>
<dbReference type="Proteomes" id="UP000471152">
    <property type="component" value="Unassembled WGS sequence"/>
</dbReference>
<feature type="transmembrane region" description="Helical" evidence="6">
    <location>
        <begin position="12"/>
        <end position="35"/>
    </location>
</feature>
<dbReference type="RefSeq" id="WP_163612748.1">
    <property type="nucleotide sequence ID" value="NZ_JAAGWB010000056.1"/>
</dbReference>
<dbReference type="PANTHER" id="PTHR38459:SF1">
    <property type="entry name" value="PROPHAGE BACTOPRENOL-LINKED GLUCOSE TRANSLOCASE HOMOLOG"/>
    <property type="match status" value="1"/>
</dbReference>
<evidence type="ECO:0000256" key="2">
    <source>
        <dbReference type="ARBA" id="ARBA00009399"/>
    </source>
</evidence>
<evidence type="ECO:0000313" key="11">
    <source>
        <dbReference type="Proteomes" id="UP000471152"/>
    </source>
</evidence>
<dbReference type="InterPro" id="IPR051401">
    <property type="entry name" value="GtrA_CellWall_Glycosyl"/>
</dbReference>
<evidence type="ECO:0000259" key="7">
    <source>
        <dbReference type="Pfam" id="PF04138"/>
    </source>
</evidence>
<evidence type="ECO:0000256" key="5">
    <source>
        <dbReference type="ARBA" id="ARBA00023136"/>
    </source>
</evidence>
<reference evidence="9 11" key="2">
    <citation type="submission" date="2020-02" db="EMBL/GenBank/DDBJ databases">
        <title>The WGS of Modestobacter muralis DSM 100205.</title>
        <authorList>
            <person name="Jiang Z."/>
        </authorList>
    </citation>
    <scope>NUCLEOTIDE SEQUENCE [LARGE SCALE GENOMIC DNA]</scope>
    <source>
        <strain evidence="9 11">DSM 100205</strain>
    </source>
</reference>
<feature type="transmembrane region" description="Helical" evidence="6">
    <location>
        <begin position="41"/>
        <end position="64"/>
    </location>
</feature>